<dbReference type="AlphaFoldDB" id="A0A8J6T414"/>
<dbReference type="Proteomes" id="UP000650524">
    <property type="component" value="Unassembled WGS sequence"/>
</dbReference>
<dbReference type="GO" id="GO:0019698">
    <property type="term" value="P:D-galacturonate catabolic process"/>
    <property type="evidence" value="ECO:0007669"/>
    <property type="project" value="TreeGrafter"/>
</dbReference>
<name>A0A8J6T414_9DELT</name>
<feature type="non-terminal residue" evidence="2">
    <location>
        <position position="1"/>
    </location>
</feature>
<accession>A0A8J6T414</accession>
<evidence type="ECO:0000313" key="3">
    <source>
        <dbReference type="Proteomes" id="UP000650524"/>
    </source>
</evidence>
<dbReference type="EMBL" id="JACNJD010000174">
    <property type="protein sequence ID" value="MBC8176902.1"/>
    <property type="molecule type" value="Genomic_DNA"/>
</dbReference>
<protein>
    <submittedName>
        <fullName evidence="2">UxaA family hydrolase</fullName>
    </submittedName>
</protein>
<comment type="caution">
    <text evidence="2">The sequence shown here is derived from an EMBL/GenBank/DDBJ whole genome shotgun (WGS) entry which is preliminary data.</text>
</comment>
<dbReference type="InterPro" id="IPR048332">
    <property type="entry name" value="GD_AH_C"/>
</dbReference>
<dbReference type="InterPro" id="IPR052172">
    <property type="entry name" value="UxaA_altronate/galactarate_dh"/>
</dbReference>
<dbReference type="Pfam" id="PF20629">
    <property type="entry name" value="GD_AH_C"/>
    <property type="match status" value="1"/>
</dbReference>
<feature type="domain" description="D-galactarate/Altronate dehydratase C-terminal" evidence="1">
    <location>
        <begin position="1"/>
        <end position="156"/>
    </location>
</feature>
<dbReference type="PANTHER" id="PTHR30536">
    <property type="entry name" value="ALTRONATE/GALACTARATE DEHYDRATASE"/>
    <property type="match status" value="1"/>
</dbReference>
<evidence type="ECO:0000259" key="1">
    <source>
        <dbReference type="Pfam" id="PF20629"/>
    </source>
</evidence>
<dbReference type="PANTHER" id="PTHR30536:SF5">
    <property type="entry name" value="ALTRONATE DEHYDRATASE"/>
    <property type="match status" value="1"/>
</dbReference>
<organism evidence="2 3">
    <name type="scientific">Candidatus Desulfacyla euxinica</name>
    <dbReference type="NCBI Taxonomy" id="2841693"/>
    <lineage>
        <taxon>Bacteria</taxon>
        <taxon>Deltaproteobacteria</taxon>
        <taxon>Candidatus Desulfacyla</taxon>
    </lineage>
</organism>
<keyword evidence="2" id="KW-0378">Hydrolase</keyword>
<evidence type="ECO:0000313" key="2">
    <source>
        <dbReference type="EMBL" id="MBC8176902.1"/>
    </source>
</evidence>
<dbReference type="GO" id="GO:0016787">
    <property type="term" value="F:hydrolase activity"/>
    <property type="evidence" value="ECO:0007669"/>
    <property type="project" value="UniProtKB-KW"/>
</dbReference>
<reference evidence="2 3" key="1">
    <citation type="submission" date="2020-08" db="EMBL/GenBank/DDBJ databases">
        <title>Bridging the membrane lipid divide: bacteria of the FCB group superphylum have the potential to synthesize archaeal ether lipids.</title>
        <authorList>
            <person name="Villanueva L."/>
            <person name="Von Meijenfeldt F.A.B."/>
            <person name="Westbye A.B."/>
            <person name="Yadav S."/>
            <person name="Hopmans E.C."/>
            <person name="Dutilh B.E."/>
            <person name="Sinninghe Damste J.S."/>
        </authorList>
    </citation>
    <scope>NUCLEOTIDE SEQUENCE [LARGE SCALE GENOMIC DNA]</scope>
    <source>
        <strain evidence="2">NIOZ-UU27</strain>
    </source>
</reference>
<gene>
    <name evidence="2" type="ORF">H8E19_05810</name>
</gene>
<sequence length="158" mass="16573">NPSPGNKAGGLTTILEKSLGASAKGGTTNLVEVYAYAEQVSAKGLVFMDTPGYDAASVTGMVAGGANMLSFTTGRGTVCGFKPVPTIKLASNTEMYQSLMDDMDVNCGKLIDGKATVEEMGEEIFRLILETASGKKTKSELLGFGDNEFVPWQMGPVM</sequence>
<proteinExistence type="predicted"/>